<evidence type="ECO:0000313" key="5">
    <source>
        <dbReference type="EMBL" id="KAF3433392.1"/>
    </source>
</evidence>
<feature type="region of interest" description="Disordered" evidence="2">
    <location>
        <begin position="59"/>
        <end position="82"/>
    </location>
</feature>
<sequence length="627" mass="69261">MTMVGWPRSWATRPAGRAFWQLHRYVLALLTLPPFTGMSNNLSSDKEVYEYGGNEVEYSGDINDGGSTQDASGEDDSSQIIRGNPQDVEGFVITEVKSSIKTTEHLRKLLLPFDMNTGVIFRVLERNEDPSKPKAGEAVFHNAFFDNGLRLPLLPVFREILHKWGLAPGQLTPNSWRSMVCYYILWKELGMTLTAKEFMYIYRLKKDPTRGFKSSGWYYVSSRQGKSVIAGDHNSNRAEGQPAFQGGHPTQPNMTTKGMKKKLSEIRRSGSGEKRRNNEPKGSQSKRNKPSEMPLPPLTPTSLSSGPSNLTSESPSGRLNKPLTPNSSFGLPALLPGSGFLFESSTQPSDTQTSASISLPSQLSSFINHTGKILHPGALKEIKTLPMDMHASSLIGLGAKITPTSFVGYMALRQQAYMTQTRYEINNLRRRVIDQRAALSEFEKKAAIMDNEAKLKEEAIQKSEARIKELEAEAIESEKMNKKKVKDLEDTVAQLKEEDAKATQELDNVKSSIDEAEVAHQLNACLSQIEQKYPDLDLSRVYEVEAPSGCANIGDTPIADMSFTGNNYAGVLRSMNRAETFNSYSLTVTGRVMQPSGITLSPVNPNRGVDAGSSFSLPMPICLKASQ</sequence>
<dbReference type="Proteomes" id="UP000796880">
    <property type="component" value="Unassembled WGS sequence"/>
</dbReference>
<feature type="region of interest" description="Disordered" evidence="2">
    <location>
        <begin position="229"/>
        <end position="330"/>
    </location>
</feature>
<keyword evidence="3" id="KW-0732">Signal</keyword>
<feature type="compositionally biased region" description="Basic and acidic residues" evidence="2">
    <location>
        <begin position="262"/>
        <end position="279"/>
    </location>
</feature>
<comment type="caution">
    <text evidence="5">The sequence shown here is derived from an EMBL/GenBank/DDBJ whole genome shotgun (WGS) entry which is preliminary data.</text>
</comment>
<proteinExistence type="predicted"/>
<gene>
    <name evidence="5" type="ORF">FNV43_RR24494</name>
</gene>
<feature type="compositionally biased region" description="Low complexity" evidence="2">
    <location>
        <begin position="300"/>
        <end position="316"/>
    </location>
</feature>
<evidence type="ECO:0000256" key="2">
    <source>
        <dbReference type="SAM" id="MobiDB-lite"/>
    </source>
</evidence>
<reference evidence="5" key="1">
    <citation type="submission" date="2020-03" db="EMBL/GenBank/DDBJ databases">
        <title>A high-quality chromosome-level genome assembly of a woody plant with both climbing and erect habits, Rhamnella rubrinervis.</title>
        <authorList>
            <person name="Lu Z."/>
            <person name="Yang Y."/>
            <person name="Zhu X."/>
            <person name="Sun Y."/>
        </authorList>
    </citation>
    <scope>NUCLEOTIDE SEQUENCE</scope>
    <source>
        <strain evidence="5">BYM</strain>
        <tissue evidence="5">Leaf</tissue>
    </source>
</reference>
<dbReference type="AlphaFoldDB" id="A0A8K0GL95"/>
<feature type="coiled-coil region" evidence="1">
    <location>
        <begin position="425"/>
        <end position="512"/>
    </location>
</feature>
<dbReference type="InterPro" id="IPR027417">
    <property type="entry name" value="P-loop_NTPase"/>
</dbReference>
<evidence type="ECO:0000313" key="6">
    <source>
        <dbReference type="Proteomes" id="UP000796880"/>
    </source>
</evidence>
<evidence type="ECO:0000256" key="3">
    <source>
        <dbReference type="SAM" id="SignalP"/>
    </source>
</evidence>
<dbReference type="OrthoDB" id="671678at2759"/>
<name>A0A8K0GL95_9ROSA</name>
<dbReference type="Pfam" id="PF04195">
    <property type="entry name" value="Transposase_28"/>
    <property type="match status" value="1"/>
</dbReference>
<protein>
    <recommendedName>
        <fullName evidence="4">Transposase (putative) gypsy type domain-containing protein</fullName>
    </recommendedName>
</protein>
<organism evidence="5 6">
    <name type="scientific">Rhamnella rubrinervis</name>
    <dbReference type="NCBI Taxonomy" id="2594499"/>
    <lineage>
        <taxon>Eukaryota</taxon>
        <taxon>Viridiplantae</taxon>
        <taxon>Streptophyta</taxon>
        <taxon>Embryophyta</taxon>
        <taxon>Tracheophyta</taxon>
        <taxon>Spermatophyta</taxon>
        <taxon>Magnoliopsida</taxon>
        <taxon>eudicotyledons</taxon>
        <taxon>Gunneridae</taxon>
        <taxon>Pentapetalae</taxon>
        <taxon>rosids</taxon>
        <taxon>fabids</taxon>
        <taxon>Rosales</taxon>
        <taxon>Rhamnaceae</taxon>
        <taxon>rhamnoid group</taxon>
        <taxon>Rhamneae</taxon>
        <taxon>Rhamnella</taxon>
    </lineage>
</organism>
<keyword evidence="1" id="KW-0175">Coiled coil</keyword>
<evidence type="ECO:0000259" key="4">
    <source>
        <dbReference type="Pfam" id="PF04195"/>
    </source>
</evidence>
<dbReference type="InterPro" id="IPR007321">
    <property type="entry name" value="Transposase_28"/>
</dbReference>
<evidence type="ECO:0000256" key="1">
    <source>
        <dbReference type="SAM" id="Coils"/>
    </source>
</evidence>
<feature type="domain" description="Transposase (putative) gypsy type" evidence="4">
    <location>
        <begin position="139"/>
        <end position="205"/>
    </location>
</feature>
<feature type="chain" id="PRO_5035444341" description="Transposase (putative) gypsy type domain-containing protein" evidence="3">
    <location>
        <begin position="39"/>
        <end position="627"/>
    </location>
</feature>
<dbReference type="Gene3D" id="3.40.50.300">
    <property type="entry name" value="P-loop containing nucleotide triphosphate hydrolases"/>
    <property type="match status" value="1"/>
</dbReference>
<feature type="signal peptide" evidence="3">
    <location>
        <begin position="1"/>
        <end position="38"/>
    </location>
</feature>
<dbReference type="EMBL" id="VOIH02000011">
    <property type="protein sequence ID" value="KAF3433392.1"/>
    <property type="molecule type" value="Genomic_DNA"/>
</dbReference>
<accession>A0A8K0GL95</accession>
<keyword evidence="6" id="KW-1185">Reference proteome</keyword>